<sequence length="192" mass="21231">MPKLMTLKPIAVTLIGLILSFVSLHSAFATDNAVNTATQSDDTYSLYLIRHAEKQIDKTDPALTNCGMQRSEQYAKDFKAISLDAIYSSDYRRTQQTAAPTAKQKQLPISSYDPKQLEAIAKQLLSNKQSALVVGHSNTTGVLAGILTGQKLTEFSEQEYDRVYVVEINNGQGTLTLTRQKFNCANIQPLEK</sequence>
<dbReference type="OrthoDB" id="3296006at2"/>
<keyword evidence="1" id="KW-0732">Signal</keyword>
<dbReference type="SMART" id="SM00855">
    <property type="entry name" value="PGAM"/>
    <property type="match status" value="1"/>
</dbReference>
<organism evidence="2 3">
    <name type="scientific">Thalassotalea litorea</name>
    <dbReference type="NCBI Taxonomy" id="2020715"/>
    <lineage>
        <taxon>Bacteria</taxon>
        <taxon>Pseudomonadati</taxon>
        <taxon>Pseudomonadota</taxon>
        <taxon>Gammaproteobacteria</taxon>
        <taxon>Alteromonadales</taxon>
        <taxon>Colwelliaceae</taxon>
        <taxon>Thalassotalea</taxon>
    </lineage>
</organism>
<dbReference type="SUPFAM" id="SSF53254">
    <property type="entry name" value="Phosphoglycerate mutase-like"/>
    <property type="match status" value="1"/>
</dbReference>
<evidence type="ECO:0000313" key="2">
    <source>
        <dbReference type="EMBL" id="TLU59998.1"/>
    </source>
</evidence>
<dbReference type="Gene3D" id="3.40.50.1240">
    <property type="entry name" value="Phosphoglycerate mutase-like"/>
    <property type="match status" value="1"/>
</dbReference>
<proteinExistence type="predicted"/>
<feature type="chain" id="PRO_5024334667" evidence="1">
    <location>
        <begin position="30"/>
        <end position="192"/>
    </location>
</feature>
<keyword evidence="3" id="KW-1185">Reference proteome</keyword>
<comment type="caution">
    <text evidence="2">The sequence shown here is derived from an EMBL/GenBank/DDBJ whole genome shotgun (WGS) entry which is preliminary data.</text>
</comment>
<dbReference type="AlphaFoldDB" id="A0A5R9IFP2"/>
<feature type="signal peptide" evidence="1">
    <location>
        <begin position="1"/>
        <end position="29"/>
    </location>
</feature>
<protein>
    <submittedName>
        <fullName evidence="2">Histidine phosphatase family protein</fullName>
    </submittedName>
</protein>
<reference evidence="2 3" key="1">
    <citation type="submission" date="2019-05" db="EMBL/GenBank/DDBJ databases">
        <title>Genome sequences of Thalassotalea litorea 1K03283.</title>
        <authorList>
            <person name="Zhang D."/>
        </authorList>
    </citation>
    <scope>NUCLEOTIDE SEQUENCE [LARGE SCALE GENOMIC DNA]</scope>
    <source>
        <strain evidence="2 3">MCCC 1K03283</strain>
    </source>
</reference>
<dbReference type="EMBL" id="VCBC01000022">
    <property type="protein sequence ID" value="TLU59998.1"/>
    <property type="molecule type" value="Genomic_DNA"/>
</dbReference>
<name>A0A5R9IFP2_9GAMM</name>
<gene>
    <name evidence="2" type="ORF">FE810_16380</name>
</gene>
<dbReference type="CDD" id="cd07067">
    <property type="entry name" value="HP_PGM_like"/>
    <property type="match status" value="1"/>
</dbReference>
<dbReference type="InterPro" id="IPR029033">
    <property type="entry name" value="His_PPase_superfam"/>
</dbReference>
<dbReference type="InterPro" id="IPR013078">
    <property type="entry name" value="His_Pase_superF_clade-1"/>
</dbReference>
<dbReference type="Pfam" id="PF00300">
    <property type="entry name" value="His_Phos_1"/>
    <property type="match status" value="1"/>
</dbReference>
<evidence type="ECO:0000313" key="3">
    <source>
        <dbReference type="Proteomes" id="UP000307790"/>
    </source>
</evidence>
<dbReference type="Proteomes" id="UP000307790">
    <property type="component" value="Unassembled WGS sequence"/>
</dbReference>
<evidence type="ECO:0000256" key="1">
    <source>
        <dbReference type="SAM" id="SignalP"/>
    </source>
</evidence>
<accession>A0A5R9IFP2</accession>